<feature type="domain" description="Nucleolar 27S pre-rRNA processing Urb2/Npa2 C-terminal" evidence="1">
    <location>
        <begin position="911"/>
        <end position="1124"/>
    </location>
</feature>
<organism evidence="2 3">
    <name type="scientific">Hanseniaspora guilliermondii</name>
    <dbReference type="NCBI Taxonomy" id="56406"/>
    <lineage>
        <taxon>Eukaryota</taxon>
        <taxon>Fungi</taxon>
        <taxon>Dikarya</taxon>
        <taxon>Ascomycota</taxon>
        <taxon>Saccharomycotina</taxon>
        <taxon>Saccharomycetes</taxon>
        <taxon>Saccharomycodales</taxon>
        <taxon>Saccharomycodaceae</taxon>
        <taxon>Hanseniaspora</taxon>
    </lineage>
</organism>
<dbReference type="Proteomes" id="UP000183365">
    <property type="component" value="Unassembled WGS sequence"/>
</dbReference>
<gene>
    <name evidence="2" type="ORF">HGUI_01645</name>
</gene>
<dbReference type="AlphaFoldDB" id="A0A1L0CKR8"/>
<dbReference type="EMBL" id="FQNF01000023">
    <property type="protein sequence ID" value="SGZ39445.1"/>
    <property type="molecule type" value="Genomic_DNA"/>
</dbReference>
<accession>A0A1L0CKR8</accession>
<dbReference type="InterPro" id="IPR018849">
    <property type="entry name" value="Urb2/Npa2_C"/>
</dbReference>
<dbReference type="OrthoDB" id="160374at2759"/>
<evidence type="ECO:0000259" key="1">
    <source>
        <dbReference type="Pfam" id="PF10441"/>
    </source>
</evidence>
<sequence>MIGKTSLDIIKSIKQNSKNNDDLNIIFDLLKQDQSVYFPDKEIFCLEHIINKINSISNNNEPSSNQKSLSFVNNHLLYKIIDTIYGSNRGFNQILKNLKIGNVLFNVNYNDHELVNLLTSTLLKIIIQSNVSLTDVGSEKFIINFLKCFNLQHDCQNAENFIMNLSQIVPFSSFISKYEIFFLLIKTKLVKIKSMIENEFFFNEKNFTFDLNIFIENMKSFDFVNDDLLVSTFELICDGYVQKSDKYPKEILDKAFNKCVEISTKKHIVFIECLKCISNILELKKLNDIPTLKTLETFINDEEMLKIMNENEIGSVFLYSMENNIEVGYKYHEKICSFIKSQSGNSQDVLKSLIRCFVDYKELDVLIKYFIKVDITNIIKNEQSANLIINQIHNLTGYQLYELLTSNDISKELENIVVKGMHNVNTIIFIQNNKNLQDWLKNSIFKYDSLKNWEFMYHALNLYSNSIIPNISAEEDAIESYVDELNSLIAFEKQSKISSDEYYYFAIMKTYEISIEYDVQGFDDIAFIITEFINNVGDIKTIGKFLLEFISIINNSEKTGLFTKIFFQNDANLSYFIANVINATSNDIYEEDCFVKDMVKQVVTSISTNVTNENILHLLRVLPLQCFSKHDKQVVINSLKESSCYGIICKFLTVPTFKSSFEKFENFVELFSTGKEQIGQLVWNNYINNINDDLCFEFISRVFNIFDIKYLKNNTSHNVIELIYYIIKTSHGAQKTEELMRTLVGNIIKLFLGKNDITQEDYLLLFGLYQIDQSNSSINHIIVKIFESKSYSQVESMDMKIVFNLYAAYCHITKKSYHHIIPIFFKIYSIKDSECEGLKLFLKYQTIEENVEITKNLIEDINPTYGAAQLSIIKLIIRGFNKDENEQVYCKIFTNLLNKLLYNINLVDADFLDLISNIVITKSWMLKQYTLEMMVPFLIKTISESVNNDSLLQSTILLKSLKIISDFVNYQQYKLSRRTHLINSFIVFCMDFILQAQLNDAENLYKSLNRLIMNFIDPINIVNNNTNQDSLKSNVLAYKQELRKYIYPILLKYINALCINYTGRSISIKMVNDFRNGLKLSMYAIFDLLIKENINLMYNLLDYNGKLYFKKLYKDYENEGKWGED</sequence>
<reference evidence="3" key="1">
    <citation type="submission" date="2016-11" db="EMBL/GenBank/DDBJ databases">
        <authorList>
            <person name="Guldener U."/>
        </authorList>
    </citation>
    <scope>NUCLEOTIDE SEQUENCE [LARGE SCALE GENOMIC DNA]</scope>
</reference>
<dbReference type="VEuPathDB" id="FungiDB:HGUI_01645"/>
<protein>
    <recommendedName>
        <fullName evidence="1">Nucleolar 27S pre-rRNA processing Urb2/Npa2 C-terminal domain-containing protein</fullName>
    </recommendedName>
</protein>
<evidence type="ECO:0000313" key="3">
    <source>
        <dbReference type="Proteomes" id="UP000183365"/>
    </source>
</evidence>
<proteinExistence type="predicted"/>
<keyword evidence="3" id="KW-1185">Reference proteome</keyword>
<evidence type="ECO:0000313" key="2">
    <source>
        <dbReference type="EMBL" id="SGZ39445.1"/>
    </source>
</evidence>
<name>A0A1L0CKR8_9ASCO</name>
<dbReference type="Pfam" id="PF10441">
    <property type="entry name" value="Urb2"/>
    <property type="match status" value="1"/>
</dbReference>